<feature type="region of interest" description="Disordered" evidence="1">
    <location>
        <begin position="81"/>
        <end position="120"/>
    </location>
</feature>
<keyword evidence="3" id="KW-1185">Reference proteome</keyword>
<accession>A0ABD1CL74</accession>
<dbReference type="Proteomes" id="UP001562425">
    <property type="component" value="Unassembled WGS sequence"/>
</dbReference>
<dbReference type="AlphaFoldDB" id="A0ABD1CL74"/>
<evidence type="ECO:0000313" key="2">
    <source>
        <dbReference type="EMBL" id="KAL1377141.1"/>
    </source>
</evidence>
<protein>
    <submittedName>
        <fullName evidence="2">Uncharacterized protein</fullName>
    </submittedName>
</protein>
<organism evidence="2 3">
    <name type="scientific">Culex pipiens pipiens</name>
    <name type="common">Northern house mosquito</name>
    <dbReference type="NCBI Taxonomy" id="38569"/>
    <lineage>
        <taxon>Eukaryota</taxon>
        <taxon>Metazoa</taxon>
        <taxon>Ecdysozoa</taxon>
        <taxon>Arthropoda</taxon>
        <taxon>Hexapoda</taxon>
        <taxon>Insecta</taxon>
        <taxon>Pterygota</taxon>
        <taxon>Neoptera</taxon>
        <taxon>Endopterygota</taxon>
        <taxon>Diptera</taxon>
        <taxon>Nematocera</taxon>
        <taxon>Culicoidea</taxon>
        <taxon>Culicidae</taxon>
        <taxon>Culicinae</taxon>
        <taxon>Culicini</taxon>
        <taxon>Culex</taxon>
        <taxon>Culex</taxon>
    </lineage>
</organism>
<comment type="caution">
    <text evidence="2">The sequence shown here is derived from an EMBL/GenBank/DDBJ whole genome shotgun (WGS) entry which is preliminary data.</text>
</comment>
<evidence type="ECO:0000313" key="3">
    <source>
        <dbReference type="Proteomes" id="UP001562425"/>
    </source>
</evidence>
<name>A0ABD1CL74_CULPP</name>
<dbReference type="EMBL" id="JBEHCU010011153">
    <property type="protein sequence ID" value="KAL1377141.1"/>
    <property type="molecule type" value="Genomic_DNA"/>
</dbReference>
<proteinExistence type="predicted"/>
<sequence>MVSADRANNAIVDSAYTPPSSYQRSDRQLVHPWYTHVEESIVTIVDLTDFSWPGSQVPPITSKNRSGEELVAIRRELNGLLENLPGPTPNPEKQFRANRMPPPRSGHVQKEDPAVGRNCL</sequence>
<reference evidence="2 3" key="1">
    <citation type="submission" date="2024-05" db="EMBL/GenBank/DDBJ databases">
        <title>Culex pipiens pipiens assembly and annotation.</title>
        <authorList>
            <person name="Alout H."/>
            <person name="Durand T."/>
        </authorList>
    </citation>
    <scope>NUCLEOTIDE SEQUENCE [LARGE SCALE GENOMIC DNA]</scope>
    <source>
        <strain evidence="2">HA-2024</strain>
        <tissue evidence="2">Whole body</tissue>
    </source>
</reference>
<evidence type="ECO:0000256" key="1">
    <source>
        <dbReference type="SAM" id="MobiDB-lite"/>
    </source>
</evidence>
<gene>
    <name evidence="2" type="ORF">pipiens_016459</name>
</gene>